<dbReference type="InterPro" id="IPR013342">
    <property type="entry name" value="Mandelate_racemase_C"/>
</dbReference>
<dbReference type="PANTHER" id="PTHR13794">
    <property type="entry name" value="ENOLASE SUPERFAMILY, MANDELATE RACEMASE"/>
    <property type="match status" value="1"/>
</dbReference>
<evidence type="ECO:0000259" key="5">
    <source>
        <dbReference type="SMART" id="SM00922"/>
    </source>
</evidence>
<proteinExistence type="predicted"/>
<evidence type="ECO:0000256" key="2">
    <source>
        <dbReference type="ARBA" id="ARBA00022842"/>
    </source>
</evidence>
<comment type="caution">
    <text evidence="6">The sequence shown here is derived from an EMBL/GenBank/DDBJ whole genome shotgun (WGS) entry which is preliminary data.</text>
</comment>
<evidence type="ECO:0000256" key="4">
    <source>
        <dbReference type="PIRSR" id="PIRSR634611-3"/>
    </source>
</evidence>
<dbReference type="AlphaFoldDB" id="A0A4Q7N904"/>
<comment type="cofactor">
    <cofactor evidence="4">
        <name>Mg(2+)</name>
        <dbReference type="ChEBI" id="CHEBI:18420"/>
    </cofactor>
    <text evidence="4">Binds 1 Mg(2+) ion per subunit.</text>
</comment>
<organism evidence="6 7">
    <name type="scientific">Pigmentiphaga kullae</name>
    <dbReference type="NCBI Taxonomy" id="151784"/>
    <lineage>
        <taxon>Bacteria</taxon>
        <taxon>Pseudomonadati</taxon>
        <taxon>Pseudomonadota</taxon>
        <taxon>Betaproteobacteria</taxon>
        <taxon>Burkholderiales</taxon>
        <taxon>Alcaligenaceae</taxon>
        <taxon>Pigmentiphaga</taxon>
    </lineage>
</organism>
<dbReference type="SMART" id="SM00922">
    <property type="entry name" value="MR_MLE"/>
    <property type="match status" value="1"/>
</dbReference>
<keyword evidence="1 4" id="KW-0479">Metal-binding</keyword>
<keyword evidence="7" id="KW-1185">Reference proteome</keyword>
<dbReference type="InterPro" id="IPR046945">
    <property type="entry name" value="RHMD-like"/>
</dbReference>
<dbReference type="GO" id="GO:0016052">
    <property type="term" value="P:carbohydrate catabolic process"/>
    <property type="evidence" value="ECO:0007669"/>
    <property type="project" value="TreeGrafter"/>
</dbReference>
<evidence type="ECO:0000256" key="3">
    <source>
        <dbReference type="PIRSR" id="PIRSR634611-1"/>
    </source>
</evidence>
<dbReference type="Gene3D" id="3.30.390.10">
    <property type="entry name" value="Enolase-like, N-terminal domain"/>
    <property type="match status" value="1"/>
</dbReference>
<dbReference type="RefSeq" id="WP_130361430.1">
    <property type="nucleotide sequence ID" value="NZ_SGXC01000003.1"/>
</dbReference>
<accession>A0A4Q7N904</accession>
<evidence type="ECO:0000313" key="6">
    <source>
        <dbReference type="EMBL" id="RZS78596.1"/>
    </source>
</evidence>
<dbReference type="InterPro" id="IPR034611">
    <property type="entry name" value="D-tartrate_dehydratase"/>
</dbReference>
<dbReference type="GO" id="GO:0000287">
    <property type="term" value="F:magnesium ion binding"/>
    <property type="evidence" value="ECO:0007669"/>
    <property type="project" value="TreeGrafter"/>
</dbReference>
<sequence length="389" mass="42166">MRIVKILERTVALESRLSNARSDFSQMTATVVAVVSDVIRDGRPLVGFAFNSFGRYACGEQIRDRIAPRILGADPDSLLDASGRNFDPAAILACGQRRERRGGYAERAIPMGTVDVAVWDLVAKVEGKPLHAVLAERHGGGRARTHAPVYVGGGWYFPGQTARDLKDEMIRYRDAGYRMVKMKIGGLSVAEDCRRIEAVLSEMGDGRALAVDASCAFGRDTALDYARAIAPYGLRWFEEPCDFLEYGIYADLARAYAGPLATGENMACGKELDHFLSYAGFRPDRDIIQLDPPLSFGITEYLNVLAVAGRHGFARSAMYPHGGNLMCLHLVGGLGLGGCESYPDTFGIFSGFGQEVAIADGQATLPQSPGIGFERQPGLYAVMKDMAGF</sequence>
<dbReference type="Proteomes" id="UP000292445">
    <property type="component" value="Unassembled WGS sequence"/>
</dbReference>
<dbReference type="SFLD" id="SFLDS00001">
    <property type="entry name" value="Enolase"/>
    <property type="match status" value="1"/>
</dbReference>
<dbReference type="Pfam" id="PF13378">
    <property type="entry name" value="MR_MLE_C"/>
    <property type="match status" value="1"/>
</dbReference>
<dbReference type="SUPFAM" id="SSF54826">
    <property type="entry name" value="Enolase N-terminal domain-like"/>
    <property type="match status" value="1"/>
</dbReference>
<reference evidence="6 7" key="1">
    <citation type="submission" date="2019-02" db="EMBL/GenBank/DDBJ databases">
        <title>Genomic Encyclopedia of Type Strains, Phase IV (KMG-IV): sequencing the most valuable type-strain genomes for metagenomic binning, comparative biology and taxonomic classification.</title>
        <authorList>
            <person name="Goeker M."/>
        </authorList>
    </citation>
    <scope>NUCLEOTIDE SEQUENCE [LARGE SCALE GENOMIC DNA]</scope>
    <source>
        <strain evidence="6 7">K24</strain>
    </source>
</reference>
<dbReference type="InterPro" id="IPR029065">
    <property type="entry name" value="Enolase_C-like"/>
</dbReference>
<dbReference type="EMBL" id="SGXC01000003">
    <property type="protein sequence ID" value="RZS78596.1"/>
    <property type="molecule type" value="Genomic_DNA"/>
</dbReference>
<dbReference type="GO" id="GO:0047808">
    <property type="term" value="F:D(-)-tartrate dehydratase activity"/>
    <property type="evidence" value="ECO:0007669"/>
    <property type="project" value="InterPro"/>
</dbReference>
<feature type="binding site" evidence="4">
    <location>
        <position position="264"/>
    </location>
    <ligand>
        <name>Mg(2+)</name>
        <dbReference type="ChEBI" id="CHEBI:18420"/>
    </ligand>
</feature>
<feature type="binding site" evidence="4">
    <location>
        <position position="212"/>
    </location>
    <ligand>
        <name>Mg(2+)</name>
        <dbReference type="ChEBI" id="CHEBI:18420"/>
    </ligand>
</feature>
<feature type="domain" description="Mandelate racemase/muconate lactonizing enzyme C-terminal" evidence="5">
    <location>
        <begin position="162"/>
        <end position="259"/>
    </location>
</feature>
<dbReference type="SFLD" id="SFLDG00179">
    <property type="entry name" value="mandelate_racemase"/>
    <property type="match status" value="1"/>
</dbReference>
<protein>
    <submittedName>
        <fullName evidence="6">L-alanine-DL-glutamate epimerase-like enolase superfamily enzyme</fullName>
    </submittedName>
</protein>
<gene>
    <name evidence="6" type="ORF">EV675_5251</name>
</gene>
<feature type="binding site" evidence="4">
    <location>
        <position position="238"/>
    </location>
    <ligand>
        <name>Mg(2+)</name>
        <dbReference type="ChEBI" id="CHEBI:18420"/>
    </ligand>
</feature>
<dbReference type="InterPro" id="IPR029017">
    <property type="entry name" value="Enolase-like_N"/>
</dbReference>
<dbReference type="Gene3D" id="3.20.20.120">
    <property type="entry name" value="Enolase-like C-terminal domain"/>
    <property type="match status" value="1"/>
</dbReference>
<evidence type="ECO:0000313" key="7">
    <source>
        <dbReference type="Proteomes" id="UP000292445"/>
    </source>
</evidence>
<keyword evidence="2 4" id="KW-0460">Magnesium</keyword>
<dbReference type="SFLD" id="SFLDF00118">
    <property type="entry name" value="D-tartrate_dehydratase"/>
    <property type="match status" value="1"/>
</dbReference>
<dbReference type="OrthoDB" id="8609034at2"/>
<name>A0A4Q7N904_9BURK</name>
<dbReference type="SUPFAM" id="SSF51604">
    <property type="entry name" value="Enolase C-terminal domain-like"/>
    <property type="match status" value="1"/>
</dbReference>
<feature type="active site" description="Proton donor/acceptor" evidence="3">
    <location>
        <position position="321"/>
    </location>
</feature>
<evidence type="ECO:0000256" key="1">
    <source>
        <dbReference type="ARBA" id="ARBA00022723"/>
    </source>
</evidence>
<dbReference type="InterPro" id="IPR036849">
    <property type="entry name" value="Enolase-like_C_sf"/>
</dbReference>
<dbReference type="PANTHER" id="PTHR13794:SF58">
    <property type="entry name" value="MITOCHONDRIAL ENOLASE SUPERFAMILY MEMBER 1"/>
    <property type="match status" value="1"/>
</dbReference>
<feature type="active site" description="acceptor" evidence="3">
    <location>
        <position position="183"/>
    </location>
</feature>